<dbReference type="Pfam" id="PF12244">
    <property type="entry name" value="DUF3606"/>
    <property type="match status" value="1"/>
</dbReference>
<dbReference type="EMBL" id="PGGN01000003">
    <property type="protein sequence ID" value="PSH56717.1"/>
    <property type="molecule type" value="Genomic_DNA"/>
</dbReference>
<evidence type="ECO:0000313" key="1">
    <source>
        <dbReference type="EMBL" id="PSH56717.1"/>
    </source>
</evidence>
<comment type="caution">
    <text evidence="1">The sequence shown here is derived from an EMBL/GenBank/DDBJ whole genome shotgun (WGS) entry which is preliminary data.</text>
</comment>
<dbReference type="OrthoDB" id="8238029at2"/>
<protein>
    <submittedName>
        <fullName evidence="1">DUF3606 domain-containing protein</fullName>
    </submittedName>
</protein>
<proteinExistence type="predicted"/>
<reference evidence="2" key="1">
    <citation type="submission" date="2017-11" db="EMBL/GenBank/DDBJ databases">
        <authorList>
            <person name="Kuznetsova I."/>
            <person name="Sazanova A."/>
            <person name="Chirak E."/>
            <person name="Safronova V."/>
            <person name="Willems A."/>
        </authorList>
    </citation>
    <scope>NUCLEOTIDE SEQUENCE [LARGE SCALE GENOMIC DNA]</scope>
    <source>
        <strain evidence="2">PEPV15</strain>
    </source>
</reference>
<accession>A0A2P7ARD1</accession>
<evidence type="ECO:0000313" key="2">
    <source>
        <dbReference type="Proteomes" id="UP000241158"/>
    </source>
</evidence>
<sequence>MADDKTKRRARDRSTVAAEEKYEVKYLMQALKLGRDDAEQLILNYNGNRQGSSKVFKRKKRP</sequence>
<name>A0A2P7ARD1_9HYPH</name>
<dbReference type="Proteomes" id="UP000241158">
    <property type="component" value="Unassembled WGS sequence"/>
</dbReference>
<dbReference type="AlphaFoldDB" id="A0A2P7ARD1"/>
<gene>
    <name evidence="1" type="ORF">CU100_15305</name>
</gene>
<organism evidence="1 2">
    <name type="scientific">Phyllobacterium endophyticum</name>
    <dbReference type="NCBI Taxonomy" id="1149773"/>
    <lineage>
        <taxon>Bacteria</taxon>
        <taxon>Pseudomonadati</taxon>
        <taxon>Pseudomonadota</taxon>
        <taxon>Alphaproteobacteria</taxon>
        <taxon>Hyphomicrobiales</taxon>
        <taxon>Phyllobacteriaceae</taxon>
        <taxon>Phyllobacterium</taxon>
    </lineage>
</organism>
<dbReference type="RefSeq" id="WP_106717463.1">
    <property type="nucleotide sequence ID" value="NZ_JACHXT010000003.1"/>
</dbReference>
<dbReference type="InterPro" id="IPR022037">
    <property type="entry name" value="DUF3606"/>
</dbReference>
<keyword evidence="2" id="KW-1185">Reference proteome</keyword>